<dbReference type="PANTHER" id="PTHR42891:SF1">
    <property type="entry name" value="D-GLYCERO-BETA-D-MANNO-HEPTOSE-1,7-BISPHOSPHATE 7-PHOSPHATASE"/>
    <property type="match status" value="1"/>
</dbReference>
<feature type="active site" description="Nucleophile" evidence="8">
    <location>
        <position position="23"/>
    </location>
</feature>
<keyword evidence="3 11" id="KW-0479">Metal-binding</keyword>
<dbReference type="PIRSF" id="PIRSF004682">
    <property type="entry name" value="GmhB"/>
    <property type="match status" value="1"/>
</dbReference>
<evidence type="ECO:0000256" key="1">
    <source>
        <dbReference type="ARBA" id="ARBA00004496"/>
    </source>
</evidence>
<evidence type="ECO:0000256" key="10">
    <source>
        <dbReference type="PIRSR" id="PIRSR004682-3"/>
    </source>
</evidence>
<evidence type="ECO:0000256" key="5">
    <source>
        <dbReference type="ARBA" id="ARBA00023277"/>
    </source>
</evidence>
<dbReference type="NCBIfam" id="TIGR01662">
    <property type="entry name" value="HAD-SF-IIIA"/>
    <property type="match status" value="1"/>
</dbReference>
<evidence type="ECO:0000313" key="13">
    <source>
        <dbReference type="Proteomes" id="UP000005939"/>
    </source>
</evidence>
<reference evidence="12 13" key="1">
    <citation type="submission" date="2011-10" db="EMBL/GenBank/DDBJ databases">
        <title>Genome Sequence of Commensalibacter intestini A911, isolated from Drosophila gut.</title>
        <authorList>
            <person name="Lee W.-J."/>
            <person name="Kim E.-K."/>
        </authorList>
    </citation>
    <scope>NUCLEOTIDE SEQUENCE [LARGE SCALE GENOMIC DNA]</scope>
    <source>
        <strain evidence="12 13">A911</strain>
    </source>
</reference>
<dbReference type="EMBL" id="AGFR01000010">
    <property type="protein sequence ID" value="EHD13108.1"/>
    <property type="molecule type" value="Genomic_DNA"/>
</dbReference>
<dbReference type="GO" id="GO:0005975">
    <property type="term" value="P:carbohydrate metabolic process"/>
    <property type="evidence" value="ECO:0007669"/>
    <property type="project" value="InterPro"/>
</dbReference>
<dbReference type="NCBIfam" id="TIGR00213">
    <property type="entry name" value="GmhB_yaeD"/>
    <property type="match status" value="1"/>
</dbReference>
<feature type="binding site" evidence="9">
    <location>
        <begin position="31"/>
        <end position="34"/>
    </location>
    <ligand>
        <name>substrate</name>
    </ligand>
</feature>
<dbReference type="InterPro" id="IPR004446">
    <property type="entry name" value="Heptose_bisP_phosphatase"/>
</dbReference>
<evidence type="ECO:0000256" key="11">
    <source>
        <dbReference type="PIRSR" id="PIRSR004682-4"/>
    </source>
</evidence>
<evidence type="ECO:0000256" key="6">
    <source>
        <dbReference type="ARBA" id="ARBA00031828"/>
    </source>
</evidence>
<feature type="binding site" evidence="11">
    <location>
        <position position="149"/>
    </location>
    <ligand>
        <name>Mg(2+)</name>
        <dbReference type="ChEBI" id="CHEBI:18420"/>
    </ligand>
</feature>
<dbReference type="CDD" id="cd07503">
    <property type="entry name" value="HAD_HisB-N"/>
    <property type="match status" value="1"/>
</dbReference>
<comment type="similarity">
    <text evidence="7">Belongs to the gmhB family.</text>
</comment>
<dbReference type="STRING" id="1088868.CIN_18450"/>
<comment type="cofactor">
    <cofactor evidence="11">
        <name>Zn(2+)</name>
        <dbReference type="ChEBI" id="CHEBI:29105"/>
    </cofactor>
</comment>
<keyword evidence="11" id="KW-0862">Zinc</keyword>
<feature type="site" description="Contributes to substrate recognition" evidence="10">
    <location>
        <position position="122"/>
    </location>
</feature>
<dbReference type="InterPro" id="IPR023214">
    <property type="entry name" value="HAD_sf"/>
</dbReference>
<proteinExistence type="inferred from homology"/>
<evidence type="ECO:0000256" key="2">
    <source>
        <dbReference type="ARBA" id="ARBA00022490"/>
    </source>
</evidence>
<feature type="binding site" evidence="9">
    <location>
        <begin position="23"/>
        <end position="25"/>
    </location>
    <ligand>
        <name>substrate</name>
    </ligand>
</feature>
<dbReference type="GO" id="GO:0005737">
    <property type="term" value="C:cytoplasm"/>
    <property type="evidence" value="ECO:0007669"/>
    <property type="project" value="UniProtKB-SubCell"/>
</dbReference>
<protein>
    <recommendedName>
        <fullName evidence="6 7">D,D-heptose 1,7-bisphosphate phosphatase</fullName>
        <ecNumber evidence="7">3.1.3.-</ecNumber>
    </recommendedName>
</protein>
<dbReference type="AlphaFoldDB" id="G6F2J9"/>
<evidence type="ECO:0000313" key="12">
    <source>
        <dbReference type="EMBL" id="EHD13108.1"/>
    </source>
</evidence>
<feature type="binding site" evidence="11">
    <location>
        <position position="148"/>
    </location>
    <ligand>
        <name>Mg(2+)</name>
        <dbReference type="ChEBI" id="CHEBI:18420"/>
    </ligand>
</feature>
<evidence type="ECO:0000256" key="9">
    <source>
        <dbReference type="PIRSR" id="PIRSR004682-2"/>
    </source>
</evidence>
<comment type="subcellular location">
    <subcellularLocation>
        <location evidence="1 7">Cytoplasm</location>
    </subcellularLocation>
</comment>
<comment type="cofactor">
    <cofactor evidence="11">
        <name>Mg(2+)</name>
        <dbReference type="ChEBI" id="CHEBI:18420"/>
    </cofactor>
</comment>
<evidence type="ECO:0000256" key="7">
    <source>
        <dbReference type="PIRNR" id="PIRNR004682"/>
    </source>
</evidence>
<evidence type="ECO:0000256" key="8">
    <source>
        <dbReference type="PIRSR" id="PIRSR004682-1"/>
    </source>
</evidence>
<feature type="site" description="Stabilizes the phosphoryl group" evidence="10">
    <location>
        <position position="123"/>
    </location>
</feature>
<dbReference type="Pfam" id="PF13242">
    <property type="entry name" value="Hydrolase_like"/>
    <property type="match status" value="1"/>
</dbReference>
<dbReference type="Proteomes" id="UP000005939">
    <property type="component" value="Unassembled WGS sequence"/>
</dbReference>
<dbReference type="EC" id="3.1.3.-" evidence="7"/>
<feature type="binding site" evidence="9">
    <location>
        <position position="149"/>
    </location>
    <ligand>
        <name>substrate</name>
    </ligand>
</feature>
<dbReference type="PANTHER" id="PTHR42891">
    <property type="entry name" value="D-GLYCERO-BETA-D-MANNO-HEPTOSE-1,7-BISPHOSPHATE 7-PHOSPHATASE"/>
    <property type="match status" value="1"/>
</dbReference>
<sequence>MDEDISMITQSALSTLKPCIFLDRDGVINVDTGYPHRKDELQLIDGAGNAIARMNQLGFLVIVVTNQSGVARGYFTEADVHQFHHYISEALTPYHAYIDDFYLCPYHPKSVIEAYRQDHIDRKPNPGMIDRACKEWPIDRERSFLIGDKDTDVKAAENAKIQGYLFNGGNLDGFVQSILKEKAI</sequence>
<dbReference type="SUPFAM" id="SSF56784">
    <property type="entry name" value="HAD-like"/>
    <property type="match status" value="1"/>
</dbReference>
<dbReference type="InterPro" id="IPR036412">
    <property type="entry name" value="HAD-like_sf"/>
</dbReference>
<keyword evidence="2 7" id="KW-0963">Cytoplasm</keyword>
<organism evidence="12 13">
    <name type="scientific">Commensalibacter intestini A911</name>
    <dbReference type="NCBI Taxonomy" id="1088868"/>
    <lineage>
        <taxon>Bacteria</taxon>
        <taxon>Pseudomonadati</taxon>
        <taxon>Pseudomonadota</taxon>
        <taxon>Alphaproteobacteria</taxon>
        <taxon>Acetobacterales</taxon>
        <taxon>Acetobacteraceae</taxon>
    </lineage>
</organism>
<dbReference type="InterPro" id="IPR006549">
    <property type="entry name" value="HAD-SF_hydro_IIIA"/>
</dbReference>
<dbReference type="InterPro" id="IPR006543">
    <property type="entry name" value="Histidinol-phos"/>
</dbReference>
<keyword evidence="4 7" id="KW-0378">Hydrolase</keyword>
<dbReference type="PATRIC" id="fig|1088868.3.peg.1851"/>
<comment type="caution">
    <text evidence="12">The sequence shown here is derived from an EMBL/GenBank/DDBJ whole genome shotgun (WGS) entry which is preliminary data.</text>
</comment>
<feature type="binding site" evidence="11">
    <location>
        <position position="25"/>
    </location>
    <ligand>
        <name>Mg(2+)</name>
        <dbReference type="ChEBI" id="CHEBI:18420"/>
    </ligand>
</feature>
<gene>
    <name evidence="12" type="ORF">CIN_18450</name>
</gene>
<accession>G6F2J9</accession>
<name>G6F2J9_9PROT</name>
<dbReference type="Gene3D" id="3.40.50.1000">
    <property type="entry name" value="HAD superfamily/HAD-like"/>
    <property type="match status" value="1"/>
</dbReference>
<feature type="binding site" evidence="9">
    <location>
        <begin position="122"/>
        <end position="123"/>
    </location>
    <ligand>
        <name>substrate</name>
    </ligand>
</feature>
<feature type="binding site" evidence="11">
    <location>
        <position position="23"/>
    </location>
    <ligand>
        <name>Mg(2+)</name>
        <dbReference type="ChEBI" id="CHEBI:18420"/>
    </ligand>
</feature>
<dbReference type="eggNOG" id="COG0241">
    <property type="taxonomic scope" value="Bacteria"/>
</dbReference>
<dbReference type="NCBIfam" id="TIGR01656">
    <property type="entry name" value="Histidinol-ppas"/>
    <property type="match status" value="1"/>
</dbReference>
<dbReference type="GO" id="GO:0016791">
    <property type="term" value="F:phosphatase activity"/>
    <property type="evidence" value="ECO:0007669"/>
    <property type="project" value="InterPro"/>
</dbReference>
<feature type="binding site" evidence="9">
    <location>
        <begin position="65"/>
        <end position="68"/>
    </location>
    <ligand>
        <name>substrate</name>
    </ligand>
</feature>
<keyword evidence="11" id="KW-0460">Magnesium</keyword>
<feature type="site" description="Stabilizes the phosphoryl group" evidence="10">
    <location>
        <position position="65"/>
    </location>
</feature>
<feature type="binding site" evidence="11">
    <location>
        <position position="104"/>
    </location>
    <ligand>
        <name>Zn(2+)</name>
        <dbReference type="ChEBI" id="CHEBI:29105"/>
    </ligand>
</feature>
<evidence type="ECO:0000256" key="3">
    <source>
        <dbReference type="ARBA" id="ARBA00022723"/>
    </source>
</evidence>
<feature type="active site" description="Proton donor" evidence="8">
    <location>
        <position position="25"/>
    </location>
</feature>
<keyword evidence="5 7" id="KW-0119">Carbohydrate metabolism</keyword>
<evidence type="ECO:0000256" key="4">
    <source>
        <dbReference type="ARBA" id="ARBA00022801"/>
    </source>
</evidence>
<dbReference type="GO" id="GO:0046872">
    <property type="term" value="F:metal ion binding"/>
    <property type="evidence" value="ECO:0007669"/>
    <property type="project" value="UniProtKB-KW"/>
</dbReference>
<dbReference type="OrthoDB" id="9814110at2"/>